<accession>A0A6N8FIW1</accession>
<comment type="caution">
    <text evidence="5">The sequence shown here is derived from an EMBL/GenBank/DDBJ whole genome shotgun (WGS) entry which is preliminary data.</text>
</comment>
<dbReference type="EMBL" id="WOCA01000012">
    <property type="protein sequence ID" value="MUK89540.1"/>
    <property type="molecule type" value="Genomic_DNA"/>
</dbReference>
<evidence type="ECO:0000256" key="1">
    <source>
        <dbReference type="ARBA" id="ARBA00022598"/>
    </source>
</evidence>
<name>A0A6N8FIW1_9BACI</name>
<gene>
    <name evidence="2 5" type="primary">bshC</name>
    <name evidence="5" type="ORF">GMD78_14325</name>
</gene>
<dbReference type="HAMAP" id="MF_01867">
    <property type="entry name" value="BshC"/>
    <property type="match status" value="1"/>
</dbReference>
<sequence>MRIESIHIENQSQLMRDYRKRKHNIMQHFDYTASFNDLNQRVSDLQHRKYDREQLANSLYQMNKQWGAPESSLVNIERLRDDQSLVVIGGQQAGVLTGPLYSVNKLISIIQFAKQQEEKLQIPVIPVFWIAGEDHDFDEINHVFMQEENRMKKHTLNQRITEKRSVSQIPLEEDKGLEWLNQVFGQLHESEYTKDLYDVVKECYVQSESYVDFFARLILKLFPTEGVVLIDSADLRTRDLETDYFLSLIDNQEKISEGVYTSVQKLNLDGYSIALECDTTNAHLFYHQKNERILLNRNEAGDWVGKQNEVKLSTEELRKIAVEQPELLSNNVVTRPLMQELLFPTLAFIGGPGEISYWSVLKPAFHALDIKMPPVIPRLSFTYIDRKVEKLLTKYYISPQEAINNGVDIKKVNWLKAQSNPPIEKLADELKQYITEAHQPLRELSKSIRSDLGDLAEKNLFYLHRDIEFLQRKIVKALEEKYEKELLEFDLLNNILRPMGELQERIWNPLPFLNEYGLGFIHHITIQSYSFENEHYIVFV</sequence>
<dbReference type="NCBIfam" id="TIGR03998">
    <property type="entry name" value="thiol_BshC"/>
    <property type="match status" value="1"/>
</dbReference>
<feature type="domain" description="Bacillithiol biosynthesis BshC N-terminal Rossmann-like" evidence="3">
    <location>
        <begin position="1"/>
        <end position="379"/>
    </location>
</feature>
<keyword evidence="6" id="KW-1185">Reference proteome</keyword>
<evidence type="ECO:0000313" key="6">
    <source>
        <dbReference type="Proteomes" id="UP000469125"/>
    </source>
</evidence>
<dbReference type="Pfam" id="PF10079">
    <property type="entry name" value="Rossmann-like_BshC"/>
    <property type="match status" value="1"/>
</dbReference>
<feature type="domain" description="Bacillithiol biosynthesis BshC C-terminal coiled-coil" evidence="4">
    <location>
        <begin position="381"/>
        <end position="539"/>
    </location>
</feature>
<evidence type="ECO:0000313" key="5">
    <source>
        <dbReference type="EMBL" id="MUK89540.1"/>
    </source>
</evidence>
<dbReference type="RefSeq" id="WP_155669501.1">
    <property type="nucleotide sequence ID" value="NZ_WOCA01000012.1"/>
</dbReference>
<organism evidence="5 6">
    <name type="scientific">Ornithinibacillus caprae</name>
    <dbReference type="NCBI Taxonomy" id="2678566"/>
    <lineage>
        <taxon>Bacteria</taxon>
        <taxon>Bacillati</taxon>
        <taxon>Bacillota</taxon>
        <taxon>Bacilli</taxon>
        <taxon>Bacillales</taxon>
        <taxon>Bacillaceae</taxon>
        <taxon>Ornithinibacillus</taxon>
    </lineage>
</organism>
<comment type="similarity">
    <text evidence="2">Belongs to the BshC family.</text>
</comment>
<dbReference type="Pfam" id="PF24850">
    <property type="entry name" value="CC_BshC"/>
    <property type="match status" value="1"/>
</dbReference>
<reference evidence="5 6" key="1">
    <citation type="submission" date="2019-11" db="EMBL/GenBank/DDBJ databases">
        <authorList>
            <person name="Li X."/>
        </authorList>
    </citation>
    <scope>NUCLEOTIDE SEQUENCE [LARGE SCALE GENOMIC DNA]</scope>
    <source>
        <strain evidence="5 6">L9</strain>
    </source>
</reference>
<evidence type="ECO:0000259" key="4">
    <source>
        <dbReference type="Pfam" id="PF24850"/>
    </source>
</evidence>
<evidence type="ECO:0000256" key="2">
    <source>
        <dbReference type="HAMAP-Rule" id="MF_01867"/>
    </source>
</evidence>
<dbReference type="InterPro" id="IPR011199">
    <property type="entry name" value="Bacillithiol_biosynth_BshC"/>
</dbReference>
<dbReference type="InterPro" id="IPR055398">
    <property type="entry name" value="Rossmann-like_BshC"/>
</dbReference>
<proteinExistence type="inferred from homology"/>
<keyword evidence="1 2" id="KW-0436">Ligase</keyword>
<dbReference type="Proteomes" id="UP000469125">
    <property type="component" value="Unassembled WGS sequence"/>
</dbReference>
<evidence type="ECO:0000259" key="3">
    <source>
        <dbReference type="Pfam" id="PF10079"/>
    </source>
</evidence>
<dbReference type="GO" id="GO:0016874">
    <property type="term" value="F:ligase activity"/>
    <property type="evidence" value="ECO:0007669"/>
    <property type="project" value="UniProtKB-UniRule"/>
</dbReference>
<dbReference type="AlphaFoldDB" id="A0A6N8FIW1"/>
<comment type="function">
    <text evidence="2">Involved in bacillithiol (BSH) biosynthesis. May catalyze the last step of the pathway, the addition of cysteine to glucosamine malate (GlcN-Mal) to generate BSH.</text>
</comment>
<dbReference type="InterPro" id="IPR055399">
    <property type="entry name" value="CC_BshC"/>
</dbReference>
<dbReference type="PIRSF" id="PIRSF012535">
    <property type="entry name" value="UCP012535"/>
    <property type="match status" value="1"/>
</dbReference>
<dbReference type="EC" id="6.-.-.-" evidence="2"/>
<protein>
    <recommendedName>
        <fullName evidence="2">Putative cysteine ligase BshC</fullName>
        <ecNumber evidence="2">6.-.-.-</ecNumber>
    </recommendedName>
</protein>